<organism evidence="4 5">
    <name type="scientific">Prolixibacter bellariivorans</name>
    <dbReference type="NCBI Taxonomy" id="314319"/>
    <lineage>
        <taxon>Bacteria</taxon>
        <taxon>Pseudomonadati</taxon>
        <taxon>Bacteroidota</taxon>
        <taxon>Bacteroidia</taxon>
        <taxon>Marinilabiliales</taxon>
        <taxon>Prolixibacteraceae</taxon>
        <taxon>Prolixibacter</taxon>
    </lineage>
</organism>
<dbReference type="AlphaFoldDB" id="A0A5M4B4J1"/>
<dbReference type="EMBL" id="BLAX01000001">
    <property type="protein sequence ID" value="GET35044.1"/>
    <property type="molecule type" value="Genomic_DNA"/>
</dbReference>
<proteinExistence type="inferred from homology"/>
<feature type="domain" description="Glycoside hydrolase family 20 catalytic" evidence="3">
    <location>
        <begin position="90"/>
        <end position="269"/>
    </location>
</feature>
<evidence type="ECO:0000256" key="2">
    <source>
        <dbReference type="ARBA" id="ARBA00022801"/>
    </source>
</evidence>
<sequence>MSAAALFAWLTIIILFFPGAFAFAETQKPADKAKTEAVKPFPIRGFHIDLRIEVMTMPALKAFAKELAGMGINTLVMEWEASYPYEKHATISNKYAYTREQVKSFVAYCDSLGIDVIPLQQCFGHVEYILRHARYSELRESRKDISQVCPSQIEGDKKLFTDLFSDMASLHKSKYIHIGGDETRLLGHCPVCSAKAAEEGTGKLFADYIAEMCKIVVGMGKIPVLWSDIVLKYPEAVKQLPKQTVYVDWNYGWKINHFGDIGKLLDQGLTFWGSPAIRSHPDNWYTTDWEKHFNNQRDFIPYARKAGYQGMVMTSWSTSGVYGFTWDTNYEVIDMHAIRNVYPLSGFRILVAAYAQSLKQAEPLNPEKFVVQYAQDRFGLTAAEGEKLWKILIVSPNVVKVDTPEDVAKLDSVKKSVDAAKAMMATLTPNDHQKEFAHLRLMLDLRDFYLAFKQVESVYESDNYNREMGKVILPRLKKLLDESKDLNARFAELNKGFLYPDEIKQQNHIRNEKLKNIYEAVANVR</sequence>
<dbReference type="RefSeq" id="WP_081782509.1">
    <property type="nucleotide sequence ID" value="NZ_BLAX01000001.1"/>
</dbReference>
<dbReference type="InterPro" id="IPR038901">
    <property type="entry name" value="HEXDC-like"/>
</dbReference>
<comment type="similarity">
    <text evidence="1">Belongs to the glycosyl hydrolase 20 family.</text>
</comment>
<protein>
    <recommendedName>
        <fullName evidence="3">Glycoside hydrolase family 20 catalytic domain-containing protein</fullName>
    </recommendedName>
</protein>
<dbReference type="GO" id="GO:0005975">
    <property type="term" value="P:carbohydrate metabolic process"/>
    <property type="evidence" value="ECO:0007669"/>
    <property type="project" value="InterPro"/>
</dbReference>
<dbReference type="Gene3D" id="3.20.20.80">
    <property type="entry name" value="Glycosidases"/>
    <property type="match status" value="1"/>
</dbReference>
<accession>A0A5M4B4J1</accession>
<gene>
    <name evidence="4" type="ORF">PbJCM13498_39070</name>
</gene>
<dbReference type="InterPro" id="IPR015883">
    <property type="entry name" value="Glyco_hydro_20_cat"/>
</dbReference>
<comment type="caution">
    <text evidence="4">The sequence shown here is derived from an EMBL/GenBank/DDBJ whole genome shotgun (WGS) entry which is preliminary data.</text>
</comment>
<reference evidence="4 5" key="1">
    <citation type="submission" date="2019-10" db="EMBL/GenBank/DDBJ databases">
        <title>Prolixibacter strains distinguished by the presence of nitrate reductase genes were adept at nitrate-dependent anaerobic corrosion of metallic iron and carbon steel.</title>
        <authorList>
            <person name="Iino T."/>
            <person name="Shono N."/>
            <person name="Ito K."/>
            <person name="Nakamura R."/>
            <person name="Sueoka K."/>
            <person name="Harayama S."/>
            <person name="Ohkuma M."/>
        </authorList>
    </citation>
    <scope>NUCLEOTIDE SEQUENCE [LARGE SCALE GENOMIC DNA]</scope>
    <source>
        <strain evidence="4 5">JCM 13498</strain>
    </source>
</reference>
<dbReference type="InterPro" id="IPR017853">
    <property type="entry name" value="GH"/>
</dbReference>
<name>A0A5M4B4J1_9BACT</name>
<evidence type="ECO:0000313" key="4">
    <source>
        <dbReference type="EMBL" id="GET35044.1"/>
    </source>
</evidence>
<dbReference type="Pfam" id="PF00728">
    <property type="entry name" value="Glyco_hydro_20"/>
    <property type="match status" value="1"/>
</dbReference>
<dbReference type="PANTHER" id="PTHR21040">
    <property type="entry name" value="BCDNA.GH04120"/>
    <property type="match status" value="1"/>
</dbReference>
<evidence type="ECO:0000259" key="3">
    <source>
        <dbReference type="Pfam" id="PF00728"/>
    </source>
</evidence>
<evidence type="ECO:0000256" key="1">
    <source>
        <dbReference type="ARBA" id="ARBA00006285"/>
    </source>
</evidence>
<dbReference type="GO" id="GO:0004563">
    <property type="term" value="F:beta-N-acetylhexosaminidase activity"/>
    <property type="evidence" value="ECO:0007669"/>
    <property type="project" value="UniProtKB-ARBA"/>
</dbReference>
<dbReference type="SUPFAM" id="SSF51445">
    <property type="entry name" value="(Trans)glycosidases"/>
    <property type="match status" value="1"/>
</dbReference>
<dbReference type="Proteomes" id="UP000391834">
    <property type="component" value="Unassembled WGS sequence"/>
</dbReference>
<keyword evidence="5" id="KW-1185">Reference proteome</keyword>
<evidence type="ECO:0000313" key="5">
    <source>
        <dbReference type="Proteomes" id="UP000391834"/>
    </source>
</evidence>
<keyword evidence="2" id="KW-0378">Hydrolase</keyword>
<dbReference type="PANTHER" id="PTHR21040:SF8">
    <property type="entry name" value="BCDNA.GH04120"/>
    <property type="match status" value="1"/>
</dbReference>
<dbReference type="OrthoDB" id="9763537at2"/>